<evidence type="ECO:0008006" key="2">
    <source>
        <dbReference type="Google" id="ProtNLM"/>
    </source>
</evidence>
<sequence>LEGWPSNAKFTLSNTSNLIQTVDNGVSPVELTPQSKAGTVEMRATSFTGTTTIEGYLNIPVGITLALAVPHNIEYNNITKEVNFDINVQGAALILEEMQVSWLPIESESLKQIKVNGTIVYNSSAFSGIVVSVTETTLAKGVSNIKMYFNEEANMSGKNINVVFNPNSGSYSVDVPVP</sequence>
<accession>X1A5J0</accession>
<name>X1A5J0_9ZZZZ</name>
<reference evidence="1" key="1">
    <citation type="journal article" date="2014" name="Front. Microbiol.">
        <title>High frequency of phylogenetically diverse reductive dehalogenase-homologous genes in deep subseafloor sedimentary metagenomes.</title>
        <authorList>
            <person name="Kawai M."/>
            <person name="Futagami T."/>
            <person name="Toyoda A."/>
            <person name="Takaki Y."/>
            <person name="Nishi S."/>
            <person name="Hori S."/>
            <person name="Arai W."/>
            <person name="Tsubouchi T."/>
            <person name="Morono Y."/>
            <person name="Uchiyama I."/>
            <person name="Ito T."/>
            <person name="Fujiyama A."/>
            <person name="Inagaki F."/>
            <person name="Takami H."/>
        </authorList>
    </citation>
    <scope>NUCLEOTIDE SEQUENCE</scope>
    <source>
        <strain evidence="1">Expedition CK06-06</strain>
    </source>
</reference>
<evidence type="ECO:0000313" key="1">
    <source>
        <dbReference type="EMBL" id="GAG68053.1"/>
    </source>
</evidence>
<protein>
    <recommendedName>
        <fullName evidence="2">Cohesin domain-containing protein</fullName>
    </recommendedName>
</protein>
<proteinExistence type="predicted"/>
<dbReference type="AlphaFoldDB" id="X1A5J0"/>
<comment type="caution">
    <text evidence="1">The sequence shown here is derived from an EMBL/GenBank/DDBJ whole genome shotgun (WGS) entry which is preliminary data.</text>
</comment>
<dbReference type="EMBL" id="BART01004217">
    <property type="protein sequence ID" value="GAG68053.1"/>
    <property type="molecule type" value="Genomic_DNA"/>
</dbReference>
<organism evidence="1">
    <name type="scientific">marine sediment metagenome</name>
    <dbReference type="NCBI Taxonomy" id="412755"/>
    <lineage>
        <taxon>unclassified sequences</taxon>
        <taxon>metagenomes</taxon>
        <taxon>ecological metagenomes</taxon>
    </lineage>
</organism>
<feature type="non-terminal residue" evidence="1">
    <location>
        <position position="1"/>
    </location>
</feature>
<gene>
    <name evidence="1" type="ORF">S01H4_10807</name>
</gene>